<evidence type="ECO:0000313" key="1">
    <source>
        <dbReference type="EMBL" id="EXL63684.1"/>
    </source>
</evidence>
<dbReference type="EMBL" id="KK034885">
    <property type="protein sequence ID" value="EXL63684.1"/>
    <property type="molecule type" value="Genomic_DNA"/>
</dbReference>
<reference evidence="1" key="1">
    <citation type="submission" date="2011-11" db="EMBL/GenBank/DDBJ databases">
        <title>The Genome Sequence of Fusarium oxysporum PHW808.</title>
        <authorList>
            <consortium name="The Broad Institute Genome Sequencing Platform"/>
            <person name="Ma L.-J."/>
            <person name="Gale L.R."/>
            <person name="Schwartz D.C."/>
            <person name="Zhou S."/>
            <person name="Corby-Kistler H."/>
            <person name="Young S.K."/>
            <person name="Zeng Q."/>
            <person name="Gargeya S."/>
            <person name="Fitzgerald M."/>
            <person name="Haas B."/>
            <person name="Abouelleil A."/>
            <person name="Alvarado L."/>
            <person name="Arachchi H.M."/>
            <person name="Berlin A."/>
            <person name="Brown A."/>
            <person name="Chapman S.B."/>
            <person name="Chen Z."/>
            <person name="Dunbar C."/>
            <person name="Freedman E."/>
            <person name="Gearin G."/>
            <person name="Goldberg J."/>
            <person name="Griggs A."/>
            <person name="Gujja S."/>
            <person name="Heiman D."/>
            <person name="Howarth C."/>
            <person name="Larson L."/>
            <person name="Lui A."/>
            <person name="MacDonald P.J.P."/>
            <person name="Montmayeur A."/>
            <person name="Murphy C."/>
            <person name="Neiman D."/>
            <person name="Pearson M."/>
            <person name="Priest M."/>
            <person name="Roberts A."/>
            <person name="Saif S."/>
            <person name="Shea T."/>
            <person name="Shenoy N."/>
            <person name="Sisk P."/>
            <person name="Stolte C."/>
            <person name="Sykes S."/>
            <person name="Wortman J."/>
            <person name="Nusbaum C."/>
            <person name="Birren B."/>
        </authorList>
    </citation>
    <scope>NUCLEOTIDE SEQUENCE [LARGE SCALE GENOMIC DNA]</scope>
    <source>
        <strain evidence="1">54008</strain>
    </source>
</reference>
<sequence length="31" mass="3674">MRQRLWGIDVYQMMILWELMQEMNGADGSGN</sequence>
<reference evidence="1" key="2">
    <citation type="submission" date="2014-03" db="EMBL/GenBank/DDBJ databases">
        <title>The Genome Annotation of Fusarium oxysporum PHW808.</title>
        <authorList>
            <consortium name="The Broad Institute Genomics Platform"/>
            <person name="Ma L.-J."/>
            <person name="Corby-Kistler H."/>
            <person name="Broz K."/>
            <person name="Gale L.R."/>
            <person name="Jonkers W."/>
            <person name="O'Donnell K."/>
            <person name="Ploetz R."/>
            <person name="Steinberg C."/>
            <person name="Schwartz D.C."/>
            <person name="VanEtten H."/>
            <person name="Zhou S."/>
            <person name="Young S.K."/>
            <person name="Zeng Q."/>
            <person name="Gargeya S."/>
            <person name="Fitzgerald M."/>
            <person name="Abouelleil A."/>
            <person name="Alvarado L."/>
            <person name="Chapman S.B."/>
            <person name="Gainer-Dewar J."/>
            <person name="Goldberg J."/>
            <person name="Griggs A."/>
            <person name="Gujja S."/>
            <person name="Hansen M."/>
            <person name="Howarth C."/>
            <person name="Imamovic A."/>
            <person name="Ireland A."/>
            <person name="Larimer J."/>
            <person name="McCowan C."/>
            <person name="Murphy C."/>
            <person name="Pearson M."/>
            <person name="Poon T.W."/>
            <person name="Priest M."/>
            <person name="Roberts A."/>
            <person name="Saif S."/>
            <person name="Shea T."/>
            <person name="Sykes S."/>
            <person name="Wortman J."/>
            <person name="Nusbaum C."/>
            <person name="Birren B."/>
        </authorList>
    </citation>
    <scope>NUCLEOTIDE SEQUENCE</scope>
    <source>
        <strain evidence="1">54008</strain>
    </source>
</reference>
<dbReference type="AlphaFoldDB" id="X0HR33"/>
<accession>X0HR33</accession>
<protein>
    <submittedName>
        <fullName evidence="1">Uncharacterized protein</fullName>
    </submittedName>
</protein>
<proteinExistence type="predicted"/>
<organism evidence="1">
    <name type="scientific">Fusarium oxysporum f. sp. conglutinans race 2 54008</name>
    <dbReference type="NCBI Taxonomy" id="1089457"/>
    <lineage>
        <taxon>Eukaryota</taxon>
        <taxon>Fungi</taxon>
        <taxon>Dikarya</taxon>
        <taxon>Ascomycota</taxon>
        <taxon>Pezizomycotina</taxon>
        <taxon>Sordariomycetes</taxon>
        <taxon>Hypocreomycetidae</taxon>
        <taxon>Hypocreales</taxon>
        <taxon>Nectriaceae</taxon>
        <taxon>Fusarium</taxon>
        <taxon>Fusarium oxysporum species complex</taxon>
    </lineage>
</organism>
<gene>
    <name evidence="1" type="ORF">FOPG_20043</name>
</gene>
<dbReference type="Proteomes" id="UP000030676">
    <property type="component" value="Unassembled WGS sequence"/>
</dbReference>
<dbReference type="HOGENOM" id="CLU_3399489_0_0_1"/>
<name>X0HR33_FUSOX</name>